<dbReference type="Pfam" id="PF00893">
    <property type="entry name" value="Multi_Drug_Res"/>
    <property type="match status" value="1"/>
</dbReference>
<evidence type="ECO:0000256" key="2">
    <source>
        <dbReference type="ARBA" id="ARBA00022448"/>
    </source>
</evidence>
<dbReference type="InterPro" id="IPR037185">
    <property type="entry name" value="EmrE-like"/>
</dbReference>
<evidence type="ECO:0000313" key="10">
    <source>
        <dbReference type="Proteomes" id="UP000050909"/>
    </source>
</evidence>
<dbReference type="PANTHER" id="PTHR30561">
    <property type="entry name" value="SMR FAMILY PROTON-DEPENDENT DRUG EFFLUX TRANSPORTER SUGE"/>
    <property type="match status" value="1"/>
</dbReference>
<evidence type="ECO:0000256" key="7">
    <source>
        <dbReference type="RuleBase" id="RU003942"/>
    </source>
</evidence>
<keyword evidence="10" id="KW-1185">Reference proteome</keyword>
<organism evidence="9 10">
    <name type="scientific">Amylolactobacillus amylotrophicus DSM 20534</name>
    <dbReference type="NCBI Taxonomy" id="1423722"/>
    <lineage>
        <taxon>Bacteria</taxon>
        <taxon>Bacillati</taxon>
        <taxon>Bacillota</taxon>
        <taxon>Bacilli</taxon>
        <taxon>Lactobacillales</taxon>
        <taxon>Lactobacillaceae</taxon>
        <taxon>Amylolactobacillus</taxon>
    </lineage>
</organism>
<comment type="caution">
    <text evidence="9">The sequence shown here is derived from an EMBL/GenBank/DDBJ whole genome shotgun (WGS) entry which is preliminary data.</text>
</comment>
<protein>
    <submittedName>
        <fullName evidence="9">Uncharacterized protein</fullName>
    </submittedName>
</protein>
<keyword evidence="6 8" id="KW-0472">Membrane</keyword>
<gene>
    <name evidence="9" type="ORF">FC62_GL001212</name>
</gene>
<dbReference type="PANTHER" id="PTHR30561:SF0">
    <property type="entry name" value="GUANIDINIUM EXPORTER"/>
    <property type="match status" value="1"/>
</dbReference>
<reference evidence="9 10" key="1">
    <citation type="journal article" date="2015" name="Genome Announc.">
        <title>Expanding the biotechnology potential of lactobacilli through comparative genomics of 213 strains and associated genera.</title>
        <authorList>
            <person name="Sun Z."/>
            <person name="Harris H.M."/>
            <person name="McCann A."/>
            <person name="Guo C."/>
            <person name="Argimon S."/>
            <person name="Zhang W."/>
            <person name="Yang X."/>
            <person name="Jeffery I.B."/>
            <person name="Cooney J.C."/>
            <person name="Kagawa T.F."/>
            <person name="Liu W."/>
            <person name="Song Y."/>
            <person name="Salvetti E."/>
            <person name="Wrobel A."/>
            <person name="Rasinkangas P."/>
            <person name="Parkhill J."/>
            <person name="Rea M.C."/>
            <person name="O'Sullivan O."/>
            <person name="Ritari J."/>
            <person name="Douillard F.P."/>
            <person name="Paul Ross R."/>
            <person name="Yang R."/>
            <person name="Briner A.E."/>
            <person name="Felis G.E."/>
            <person name="de Vos W.M."/>
            <person name="Barrangou R."/>
            <person name="Klaenhammer T.R."/>
            <person name="Caufield P.W."/>
            <person name="Cui Y."/>
            <person name="Zhang H."/>
            <person name="O'Toole P.W."/>
        </authorList>
    </citation>
    <scope>NUCLEOTIDE SEQUENCE [LARGE SCALE GENOMIC DNA]</scope>
    <source>
        <strain evidence="9 10">DSM 20534</strain>
    </source>
</reference>
<proteinExistence type="inferred from homology"/>
<dbReference type="EMBL" id="AZCV01000004">
    <property type="protein sequence ID" value="KRK37599.1"/>
    <property type="molecule type" value="Genomic_DNA"/>
</dbReference>
<evidence type="ECO:0000256" key="6">
    <source>
        <dbReference type="ARBA" id="ARBA00023136"/>
    </source>
</evidence>
<dbReference type="Gene3D" id="1.10.3730.20">
    <property type="match status" value="1"/>
</dbReference>
<sequence length="68" mass="7382">MALSFFFLIRATRTLPLGLAYPIWTGVDAVGSVIVGSLLFKDQLSLSTWFFVLILLVGIIGIKVTSGH</sequence>
<dbReference type="PATRIC" id="fig|1423722.3.peg.1235"/>
<dbReference type="GO" id="GO:0005886">
    <property type="term" value="C:plasma membrane"/>
    <property type="evidence" value="ECO:0007669"/>
    <property type="project" value="UniProtKB-SubCell"/>
</dbReference>
<evidence type="ECO:0000256" key="1">
    <source>
        <dbReference type="ARBA" id="ARBA00004651"/>
    </source>
</evidence>
<feature type="transmembrane region" description="Helical" evidence="8">
    <location>
        <begin position="44"/>
        <end position="62"/>
    </location>
</feature>
<dbReference type="GO" id="GO:0022857">
    <property type="term" value="F:transmembrane transporter activity"/>
    <property type="evidence" value="ECO:0007669"/>
    <property type="project" value="InterPro"/>
</dbReference>
<name>A0A0R1GUA5_9LACO</name>
<dbReference type="AlphaFoldDB" id="A0A0R1GUA5"/>
<keyword evidence="3" id="KW-1003">Cell membrane</keyword>
<keyword evidence="2" id="KW-0813">Transport</keyword>
<dbReference type="SUPFAM" id="SSF103481">
    <property type="entry name" value="Multidrug resistance efflux transporter EmrE"/>
    <property type="match status" value="1"/>
</dbReference>
<keyword evidence="5 8" id="KW-1133">Transmembrane helix</keyword>
<dbReference type="Proteomes" id="UP000050909">
    <property type="component" value="Unassembled WGS sequence"/>
</dbReference>
<dbReference type="InterPro" id="IPR000390">
    <property type="entry name" value="Small_drug/metabolite_transptr"/>
</dbReference>
<evidence type="ECO:0000313" key="9">
    <source>
        <dbReference type="EMBL" id="KRK37599.1"/>
    </source>
</evidence>
<comment type="subcellular location">
    <subcellularLocation>
        <location evidence="1 7">Cell membrane</location>
        <topology evidence="1 7">Multi-pass membrane protein</topology>
    </subcellularLocation>
</comment>
<evidence type="ECO:0000256" key="8">
    <source>
        <dbReference type="SAM" id="Phobius"/>
    </source>
</evidence>
<keyword evidence="4 7" id="KW-0812">Transmembrane</keyword>
<evidence type="ECO:0000256" key="5">
    <source>
        <dbReference type="ARBA" id="ARBA00022989"/>
    </source>
</evidence>
<dbReference type="InterPro" id="IPR045324">
    <property type="entry name" value="Small_multidrug_res"/>
</dbReference>
<comment type="similarity">
    <text evidence="7">Belongs to the drug/metabolite transporter (DMT) superfamily. Small multidrug resistance (SMR) (TC 2.A.7.1) family.</text>
</comment>
<evidence type="ECO:0000256" key="3">
    <source>
        <dbReference type="ARBA" id="ARBA00022475"/>
    </source>
</evidence>
<accession>A0A0R1GUA5</accession>
<evidence type="ECO:0000256" key="4">
    <source>
        <dbReference type="ARBA" id="ARBA00022692"/>
    </source>
</evidence>